<dbReference type="EMBL" id="NHYD01002385">
    <property type="protein sequence ID" value="PPQ87078.1"/>
    <property type="molecule type" value="Genomic_DNA"/>
</dbReference>
<dbReference type="Pfam" id="PF02574">
    <property type="entry name" value="S-methyl_trans"/>
    <property type="match status" value="1"/>
</dbReference>
<keyword evidence="8" id="KW-1185">Reference proteome</keyword>
<reference evidence="7 8" key="1">
    <citation type="journal article" date="2018" name="Evol. Lett.">
        <title>Horizontal gene cluster transfer increased hallucinogenic mushroom diversity.</title>
        <authorList>
            <person name="Reynolds H.T."/>
            <person name="Vijayakumar V."/>
            <person name="Gluck-Thaler E."/>
            <person name="Korotkin H.B."/>
            <person name="Matheny P.B."/>
            <person name="Slot J.C."/>
        </authorList>
    </citation>
    <scope>NUCLEOTIDE SEQUENCE [LARGE SCALE GENOMIC DNA]</scope>
    <source>
        <strain evidence="7 8">2631</strain>
    </source>
</reference>
<dbReference type="FunCoup" id="A0A409X8F5">
    <property type="interactions" value="14"/>
</dbReference>
<evidence type="ECO:0000313" key="8">
    <source>
        <dbReference type="Proteomes" id="UP000283269"/>
    </source>
</evidence>
<dbReference type="GO" id="GO:0032259">
    <property type="term" value="P:methylation"/>
    <property type="evidence" value="ECO:0007669"/>
    <property type="project" value="UniProtKB-KW"/>
</dbReference>
<accession>A0A409X8F5</accession>
<evidence type="ECO:0000256" key="4">
    <source>
        <dbReference type="ARBA" id="ARBA00022833"/>
    </source>
</evidence>
<keyword evidence="3 5" id="KW-0479">Metal-binding</keyword>
<evidence type="ECO:0000256" key="1">
    <source>
        <dbReference type="ARBA" id="ARBA00022603"/>
    </source>
</evidence>
<dbReference type="SUPFAM" id="SSF82282">
    <property type="entry name" value="Homocysteine S-methyltransferase"/>
    <property type="match status" value="1"/>
</dbReference>
<dbReference type="Proteomes" id="UP000283269">
    <property type="component" value="Unassembled WGS sequence"/>
</dbReference>
<keyword evidence="4 5" id="KW-0862">Zinc</keyword>
<organism evidence="7 8">
    <name type="scientific">Psilocybe cyanescens</name>
    <dbReference type="NCBI Taxonomy" id="93625"/>
    <lineage>
        <taxon>Eukaryota</taxon>
        <taxon>Fungi</taxon>
        <taxon>Dikarya</taxon>
        <taxon>Basidiomycota</taxon>
        <taxon>Agaricomycotina</taxon>
        <taxon>Agaricomycetes</taxon>
        <taxon>Agaricomycetidae</taxon>
        <taxon>Agaricales</taxon>
        <taxon>Agaricineae</taxon>
        <taxon>Strophariaceae</taxon>
        <taxon>Psilocybe</taxon>
    </lineage>
</organism>
<comment type="cofactor">
    <cofactor evidence="5">
        <name>Zn(2+)</name>
        <dbReference type="ChEBI" id="CHEBI:29105"/>
    </cofactor>
</comment>
<protein>
    <recommendedName>
        <fullName evidence="6">Hcy-binding domain-containing protein</fullName>
    </recommendedName>
</protein>
<dbReference type="InterPro" id="IPR003726">
    <property type="entry name" value="HCY_dom"/>
</dbReference>
<feature type="binding site" evidence="5">
    <location>
        <position position="372"/>
    </location>
    <ligand>
        <name>Zn(2+)</name>
        <dbReference type="ChEBI" id="CHEBI:29105"/>
    </ligand>
</feature>
<dbReference type="AlphaFoldDB" id="A0A409X8F5"/>
<evidence type="ECO:0000256" key="2">
    <source>
        <dbReference type="ARBA" id="ARBA00022679"/>
    </source>
</evidence>
<keyword evidence="2 5" id="KW-0808">Transferase</keyword>
<feature type="binding site" evidence="5">
    <location>
        <position position="373"/>
    </location>
    <ligand>
        <name>Zn(2+)</name>
        <dbReference type="ChEBI" id="CHEBI:29105"/>
    </ligand>
</feature>
<name>A0A409X8F5_PSICY</name>
<sequence>MISSLAGLIDHSPALLDGGLGTTLEDYVGLDISHSSLWSAQPIVSASEDIVKAHLLFLHAGAKILSTSTYQCSLETFQAAGFDSDQAKLFMIESVHLAKKAKVIFETEVTESDSLQRPILIVLSLGPFGAILTPTQEFRGCYPPPYGPRRYSDNHTNQNSFDQNESEKEHIAIDALTKFHFERLLIFASSTEAWNAVDCLAFETVPLKREVTAIRRAIQSLQRRLTEEGREGEIKPWWVSCVFPDGESPGDLRPGGPKVQIDEMLATAFSFEKNELDPLPIPSGFGINCTKPQYLPALAATVGRYFKTLPSGASSPWLILYPNGDDVYDEVTRSWSGKKEGSPDEWGEEISKIIVGIMDAEMDFGGIIVGGCCKAGPDHISSLRSKLLLNQDVLSTCFDELSVEPEPILDLNYDQPSLLGLIAL</sequence>
<dbReference type="OrthoDB" id="261426at2759"/>
<gene>
    <name evidence="7" type="ORF">CVT25_000058</name>
</gene>
<dbReference type="GO" id="GO:0046872">
    <property type="term" value="F:metal ion binding"/>
    <property type="evidence" value="ECO:0007669"/>
    <property type="project" value="UniProtKB-KW"/>
</dbReference>
<evidence type="ECO:0000313" key="7">
    <source>
        <dbReference type="EMBL" id="PPQ87078.1"/>
    </source>
</evidence>
<dbReference type="STRING" id="93625.A0A409X8F5"/>
<dbReference type="GO" id="GO:0009086">
    <property type="term" value="P:methionine biosynthetic process"/>
    <property type="evidence" value="ECO:0007669"/>
    <property type="project" value="TreeGrafter"/>
</dbReference>
<feature type="binding site" evidence="5">
    <location>
        <position position="289"/>
    </location>
    <ligand>
        <name>Zn(2+)</name>
        <dbReference type="ChEBI" id="CHEBI:29105"/>
    </ligand>
</feature>
<dbReference type="InParanoid" id="A0A409X8F5"/>
<dbReference type="InterPro" id="IPR036589">
    <property type="entry name" value="HCY_dom_sf"/>
</dbReference>
<proteinExistence type="predicted"/>
<evidence type="ECO:0000259" key="6">
    <source>
        <dbReference type="PROSITE" id="PS50970"/>
    </source>
</evidence>
<dbReference type="PANTHER" id="PTHR46015">
    <property type="entry name" value="ZGC:172121"/>
    <property type="match status" value="1"/>
</dbReference>
<feature type="domain" description="Hcy-binding" evidence="6">
    <location>
        <begin position="2"/>
        <end position="387"/>
    </location>
</feature>
<dbReference type="Gene3D" id="3.20.20.330">
    <property type="entry name" value="Homocysteine-binding-like domain"/>
    <property type="match status" value="1"/>
</dbReference>
<dbReference type="InterPro" id="IPR051486">
    <property type="entry name" value="Hcy_S-methyltransferase"/>
</dbReference>
<dbReference type="GO" id="GO:0033528">
    <property type="term" value="P:S-methylmethionine cycle"/>
    <property type="evidence" value="ECO:0007669"/>
    <property type="project" value="TreeGrafter"/>
</dbReference>
<dbReference type="GO" id="GO:0008898">
    <property type="term" value="F:S-adenosylmethionine-homocysteine S-methyltransferase activity"/>
    <property type="evidence" value="ECO:0007669"/>
    <property type="project" value="TreeGrafter"/>
</dbReference>
<evidence type="ECO:0000256" key="5">
    <source>
        <dbReference type="PROSITE-ProRule" id="PRU00333"/>
    </source>
</evidence>
<keyword evidence="1 5" id="KW-0489">Methyltransferase</keyword>
<evidence type="ECO:0000256" key="3">
    <source>
        <dbReference type="ARBA" id="ARBA00022723"/>
    </source>
</evidence>
<comment type="caution">
    <text evidence="7">The sequence shown here is derived from an EMBL/GenBank/DDBJ whole genome shotgun (WGS) entry which is preliminary data.</text>
</comment>
<dbReference type="PROSITE" id="PS50970">
    <property type="entry name" value="HCY"/>
    <property type="match status" value="1"/>
</dbReference>
<dbReference type="PANTHER" id="PTHR46015:SF1">
    <property type="entry name" value="HOMOCYSTEINE S-METHYLTRANSFERASE-LIKE ISOFORM 1"/>
    <property type="match status" value="1"/>
</dbReference>